<organism evidence="2 3">
    <name type="scientific">Helianthus annuus</name>
    <name type="common">Common sunflower</name>
    <dbReference type="NCBI Taxonomy" id="4232"/>
    <lineage>
        <taxon>Eukaryota</taxon>
        <taxon>Viridiplantae</taxon>
        <taxon>Streptophyta</taxon>
        <taxon>Embryophyta</taxon>
        <taxon>Tracheophyta</taxon>
        <taxon>Spermatophyta</taxon>
        <taxon>Magnoliopsida</taxon>
        <taxon>eudicotyledons</taxon>
        <taxon>Gunneridae</taxon>
        <taxon>Pentapetalae</taxon>
        <taxon>asterids</taxon>
        <taxon>campanulids</taxon>
        <taxon>Asterales</taxon>
        <taxon>Asteraceae</taxon>
        <taxon>Asteroideae</taxon>
        <taxon>Heliantheae alliance</taxon>
        <taxon>Heliantheae</taxon>
        <taxon>Helianthus</taxon>
    </lineage>
</organism>
<dbReference type="AlphaFoldDB" id="A0A251UFB7"/>
<evidence type="ECO:0000313" key="2">
    <source>
        <dbReference type="EMBL" id="OTG22035.1"/>
    </source>
</evidence>
<dbReference type="InParanoid" id="A0A251UFB7"/>
<keyword evidence="3" id="KW-1185">Reference proteome</keyword>
<evidence type="ECO:0000313" key="3">
    <source>
        <dbReference type="Proteomes" id="UP000215914"/>
    </source>
</evidence>
<reference evidence="2" key="2">
    <citation type="submission" date="2017-02" db="EMBL/GenBank/DDBJ databases">
        <title>Sunflower complete genome.</title>
        <authorList>
            <person name="Langlade N."/>
            <person name="Munos S."/>
        </authorList>
    </citation>
    <scope>NUCLEOTIDE SEQUENCE [LARGE SCALE GENOMIC DNA]</scope>
    <source>
        <tissue evidence="2">Leaves</tissue>
    </source>
</reference>
<dbReference type="EMBL" id="CM007895">
    <property type="protein sequence ID" value="OTG22035.1"/>
    <property type="molecule type" value="Genomic_DNA"/>
</dbReference>
<reference evidence="1" key="3">
    <citation type="submission" date="2020-06" db="EMBL/GenBank/DDBJ databases">
        <title>Helianthus annuus Genome sequencing and assembly Release 2.</title>
        <authorList>
            <person name="Gouzy J."/>
            <person name="Langlade N."/>
            <person name="Munos S."/>
        </authorList>
    </citation>
    <scope>NUCLEOTIDE SEQUENCE</scope>
    <source>
        <tissue evidence="1">Leaves</tissue>
    </source>
</reference>
<accession>A0A251UFB7</accession>
<evidence type="ECO:0000313" key="1">
    <source>
        <dbReference type="EMBL" id="KAF5800930.1"/>
    </source>
</evidence>
<proteinExistence type="predicted"/>
<sequence>MTKTEDGCGVCCSRQPPFPWREESIDSDSCILEIRRRQDDRRDYMSSLQPGISSVTAVVIKQIVRVDKIPGNPCLLHQLKLHPMRTTGLMMVQFSW</sequence>
<dbReference type="Proteomes" id="UP000215914">
    <property type="component" value="Chromosome 6"/>
</dbReference>
<protein>
    <submittedName>
        <fullName evidence="2">Uncharacterized protein</fullName>
    </submittedName>
</protein>
<reference evidence="1 3" key="1">
    <citation type="journal article" date="2017" name="Nature">
        <title>The sunflower genome provides insights into oil metabolism, flowering and Asterid evolution.</title>
        <authorList>
            <person name="Badouin H."/>
            <person name="Gouzy J."/>
            <person name="Grassa C.J."/>
            <person name="Murat F."/>
            <person name="Staton S.E."/>
            <person name="Cottret L."/>
            <person name="Lelandais-Briere C."/>
            <person name="Owens G.L."/>
            <person name="Carrere S."/>
            <person name="Mayjonade B."/>
            <person name="Legrand L."/>
            <person name="Gill N."/>
            <person name="Kane N.C."/>
            <person name="Bowers J.E."/>
            <person name="Hubner S."/>
            <person name="Bellec A."/>
            <person name="Berard A."/>
            <person name="Berges H."/>
            <person name="Blanchet N."/>
            <person name="Boniface M.C."/>
            <person name="Brunel D."/>
            <person name="Catrice O."/>
            <person name="Chaidir N."/>
            <person name="Claudel C."/>
            <person name="Donnadieu C."/>
            <person name="Faraut T."/>
            <person name="Fievet G."/>
            <person name="Helmstetter N."/>
            <person name="King M."/>
            <person name="Knapp S.J."/>
            <person name="Lai Z."/>
            <person name="Le Paslier M.C."/>
            <person name="Lippi Y."/>
            <person name="Lorenzon L."/>
            <person name="Mandel J.R."/>
            <person name="Marage G."/>
            <person name="Marchand G."/>
            <person name="Marquand E."/>
            <person name="Bret-Mestries E."/>
            <person name="Morien E."/>
            <person name="Nambeesan S."/>
            <person name="Nguyen T."/>
            <person name="Pegot-Espagnet P."/>
            <person name="Pouilly N."/>
            <person name="Raftis F."/>
            <person name="Sallet E."/>
            <person name="Schiex T."/>
            <person name="Thomas J."/>
            <person name="Vandecasteele C."/>
            <person name="Vares D."/>
            <person name="Vear F."/>
            <person name="Vautrin S."/>
            <person name="Crespi M."/>
            <person name="Mangin B."/>
            <person name="Burke J.M."/>
            <person name="Salse J."/>
            <person name="Munos S."/>
            <person name="Vincourt P."/>
            <person name="Rieseberg L.H."/>
            <person name="Langlade N.B."/>
        </authorList>
    </citation>
    <scope>NUCLEOTIDE SEQUENCE [LARGE SCALE GENOMIC DNA]</scope>
    <source>
        <strain evidence="3">cv. SF193</strain>
        <tissue evidence="1">Leaves</tissue>
    </source>
</reference>
<name>A0A251UFB7_HELAN</name>
<gene>
    <name evidence="2" type="ORF">HannXRQ_Chr06g0167101</name>
    <name evidence="1" type="ORF">HanXRQr2_Chr06g0242281</name>
</gene>
<dbReference type="Gramene" id="mRNA:HanXRQr2_Chr06g0242281">
    <property type="protein sequence ID" value="mRNA:HanXRQr2_Chr06g0242281"/>
    <property type="gene ID" value="HanXRQr2_Chr06g0242281"/>
</dbReference>
<dbReference type="EMBL" id="MNCJ02000321">
    <property type="protein sequence ID" value="KAF5800930.1"/>
    <property type="molecule type" value="Genomic_DNA"/>
</dbReference>